<feature type="compositionally biased region" description="Low complexity" evidence="1">
    <location>
        <begin position="1"/>
        <end position="11"/>
    </location>
</feature>
<accession>A0A8J5V075</accession>
<keyword evidence="3" id="KW-1185">Reference proteome</keyword>
<evidence type="ECO:0000256" key="1">
    <source>
        <dbReference type="SAM" id="MobiDB-lite"/>
    </source>
</evidence>
<proteinExistence type="predicted"/>
<evidence type="ECO:0000313" key="2">
    <source>
        <dbReference type="EMBL" id="KAG8044310.1"/>
    </source>
</evidence>
<evidence type="ECO:0000313" key="3">
    <source>
        <dbReference type="Proteomes" id="UP000729402"/>
    </source>
</evidence>
<dbReference type="AlphaFoldDB" id="A0A8J5V075"/>
<reference evidence="2" key="1">
    <citation type="journal article" date="2021" name="bioRxiv">
        <title>Whole Genome Assembly and Annotation of Northern Wild Rice, Zizania palustris L., Supports a Whole Genome Duplication in the Zizania Genus.</title>
        <authorList>
            <person name="Haas M."/>
            <person name="Kono T."/>
            <person name="Macchietto M."/>
            <person name="Millas R."/>
            <person name="McGilp L."/>
            <person name="Shao M."/>
            <person name="Duquette J."/>
            <person name="Hirsch C.N."/>
            <person name="Kimball J."/>
        </authorList>
    </citation>
    <scope>NUCLEOTIDE SEQUENCE</scope>
    <source>
        <tissue evidence="2">Fresh leaf tissue</tissue>
    </source>
</reference>
<name>A0A8J5V075_ZIZPA</name>
<comment type="caution">
    <text evidence="2">The sequence shown here is derived from an EMBL/GenBank/DDBJ whole genome shotgun (WGS) entry which is preliminary data.</text>
</comment>
<gene>
    <name evidence="2" type="ORF">GUJ93_ZPchr0138g29</name>
</gene>
<reference evidence="2" key="2">
    <citation type="submission" date="2021-02" db="EMBL/GenBank/DDBJ databases">
        <authorList>
            <person name="Kimball J.A."/>
            <person name="Haas M.W."/>
            <person name="Macchietto M."/>
            <person name="Kono T."/>
            <person name="Duquette J."/>
            <person name="Shao M."/>
        </authorList>
    </citation>
    <scope>NUCLEOTIDE SEQUENCE</scope>
    <source>
        <tissue evidence="2">Fresh leaf tissue</tissue>
    </source>
</reference>
<protein>
    <submittedName>
        <fullName evidence="2">Uncharacterized protein</fullName>
    </submittedName>
</protein>
<organism evidence="2 3">
    <name type="scientific">Zizania palustris</name>
    <name type="common">Northern wild rice</name>
    <dbReference type="NCBI Taxonomy" id="103762"/>
    <lineage>
        <taxon>Eukaryota</taxon>
        <taxon>Viridiplantae</taxon>
        <taxon>Streptophyta</taxon>
        <taxon>Embryophyta</taxon>
        <taxon>Tracheophyta</taxon>
        <taxon>Spermatophyta</taxon>
        <taxon>Magnoliopsida</taxon>
        <taxon>Liliopsida</taxon>
        <taxon>Poales</taxon>
        <taxon>Poaceae</taxon>
        <taxon>BOP clade</taxon>
        <taxon>Oryzoideae</taxon>
        <taxon>Oryzeae</taxon>
        <taxon>Zizaniinae</taxon>
        <taxon>Zizania</taxon>
    </lineage>
</organism>
<feature type="compositionally biased region" description="Basic and acidic residues" evidence="1">
    <location>
        <begin position="104"/>
        <end position="114"/>
    </location>
</feature>
<feature type="region of interest" description="Disordered" evidence="1">
    <location>
        <begin position="1"/>
        <end position="114"/>
    </location>
</feature>
<dbReference type="Proteomes" id="UP000729402">
    <property type="component" value="Unassembled WGS sequence"/>
</dbReference>
<sequence>MGPGSGSSAEGTGTGEKPLLMVMEEYDPSMFDSLSPIAELPSPGREEVGTGPGVNEVLVGPENPNSSQPGLPAASGSGPSLNPAGKEAVVEPSIHPAPAENFPPEERPLTKKEEKTLKRALALREIVYNLLRSFATKNDKGEDYFAGQTPENLKRGGVGQSRREEEDSDSDGERPPSHDDSGKGGA</sequence>
<dbReference type="EMBL" id="JAAALK010000823">
    <property type="protein sequence ID" value="KAG8044310.1"/>
    <property type="molecule type" value="Genomic_DNA"/>
</dbReference>
<feature type="region of interest" description="Disordered" evidence="1">
    <location>
        <begin position="137"/>
        <end position="186"/>
    </location>
</feature>
<feature type="compositionally biased region" description="Basic and acidic residues" evidence="1">
    <location>
        <begin position="161"/>
        <end position="186"/>
    </location>
</feature>